<reference evidence="2 3" key="1">
    <citation type="submission" date="2021-06" db="EMBL/GenBank/DDBJ databases">
        <title>Caerostris extrusa draft genome.</title>
        <authorList>
            <person name="Kono N."/>
            <person name="Arakawa K."/>
        </authorList>
    </citation>
    <scope>NUCLEOTIDE SEQUENCE [LARGE SCALE GENOMIC DNA]</scope>
</reference>
<accession>A0AAV4YBS6</accession>
<name>A0AAV4YBS6_CAEEX</name>
<organism evidence="2 3">
    <name type="scientific">Caerostris extrusa</name>
    <name type="common">Bark spider</name>
    <name type="synonym">Caerostris bankana</name>
    <dbReference type="NCBI Taxonomy" id="172846"/>
    <lineage>
        <taxon>Eukaryota</taxon>
        <taxon>Metazoa</taxon>
        <taxon>Ecdysozoa</taxon>
        <taxon>Arthropoda</taxon>
        <taxon>Chelicerata</taxon>
        <taxon>Arachnida</taxon>
        <taxon>Araneae</taxon>
        <taxon>Araneomorphae</taxon>
        <taxon>Entelegynae</taxon>
        <taxon>Araneoidea</taxon>
        <taxon>Araneidae</taxon>
        <taxon>Caerostris</taxon>
    </lineage>
</organism>
<feature type="compositionally biased region" description="Basic and acidic residues" evidence="1">
    <location>
        <begin position="141"/>
        <end position="153"/>
    </location>
</feature>
<evidence type="ECO:0000313" key="3">
    <source>
        <dbReference type="Proteomes" id="UP001054945"/>
    </source>
</evidence>
<dbReference type="Gene3D" id="6.10.250.2670">
    <property type="match status" value="1"/>
</dbReference>
<protein>
    <submittedName>
        <fullName evidence="2">Uncharacterized protein</fullName>
    </submittedName>
</protein>
<feature type="region of interest" description="Disordered" evidence="1">
    <location>
        <begin position="23"/>
        <end position="50"/>
    </location>
</feature>
<comment type="caution">
    <text evidence="2">The sequence shown here is derived from an EMBL/GenBank/DDBJ whole genome shotgun (WGS) entry which is preliminary data.</text>
</comment>
<dbReference type="Proteomes" id="UP001054945">
    <property type="component" value="Unassembled WGS sequence"/>
</dbReference>
<feature type="compositionally biased region" description="Low complexity" evidence="1">
    <location>
        <begin position="88"/>
        <end position="106"/>
    </location>
</feature>
<feature type="region of interest" description="Disordered" evidence="1">
    <location>
        <begin position="74"/>
        <end position="173"/>
    </location>
</feature>
<dbReference type="EMBL" id="BPLR01001655">
    <property type="protein sequence ID" value="GIZ03815.1"/>
    <property type="molecule type" value="Genomic_DNA"/>
</dbReference>
<keyword evidence="3" id="KW-1185">Reference proteome</keyword>
<evidence type="ECO:0000256" key="1">
    <source>
        <dbReference type="SAM" id="MobiDB-lite"/>
    </source>
</evidence>
<dbReference type="AlphaFoldDB" id="A0AAV4YBS6"/>
<sequence length="202" mass="22763">MECLETDRELNREKERKARKELLDDIRDIREPSPQPIFTEPVKVEEDETSRRIRKTLGDFSQVFVNDKGLIGISSRIPTAPHQTYAHSSSSSTGYSSSSMGPSSYPARPYAKKQPPPPYGSNTTGGAPPKRPVPNYAASKAPDKRQNYNRPEKPLANPYFKPESPAAPPHPHPTAAQELIIRRIRNRISIMDKTIVQRILQH</sequence>
<gene>
    <name evidence="2" type="ORF">CEXT_752071</name>
</gene>
<proteinExistence type="predicted"/>
<evidence type="ECO:0000313" key="2">
    <source>
        <dbReference type="EMBL" id="GIZ03815.1"/>
    </source>
</evidence>